<dbReference type="KEGG" id="sbk:SHEWBE_0481"/>
<organism evidence="1 2">
    <name type="scientific">Shewanella benthica</name>
    <dbReference type="NCBI Taxonomy" id="43661"/>
    <lineage>
        <taxon>Bacteria</taxon>
        <taxon>Pseudomonadati</taxon>
        <taxon>Pseudomonadota</taxon>
        <taxon>Gammaproteobacteria</taxon>
        <taxon>Alteromonadales</taxon>
        <taxon>Shewanellaceae</taxon>
        <taxon>Shewanella</taxon>
    </lineage>
</organism>
<name>A0A330LZY4_9GAMM</name>
<dbReference type="EMBL" id="LS483452">
    <property type="protein sequence ID" value="SQH74470.1"/>
    <property type="molecule type" value="Genomic_DNA"/>
</dbReference>
<dbReference type="AlphaFoldDB" id="A0A330LZY4"/>
<gene>
    <name evidence="1" type="ORF">SHEWBE_0481</name>
</gene>
<accession>A0A330LZY4</accession>
<sequence>MSLLTLILSIMTLYKLLSRFYTEITLGTSMKAAVEAQKVLLVLK</sequence>
<dbReference type="Proteomes" id="UP000250123">
    <property type="component" value="Chromosome SHEWBE"/>
</dbReference>
<proteinExistence type="predicted"/>
<evidence type="ECO:0000313" key="1">
    <source>
        <dbReference type="EMBL" id="SQH74470.1"/>
    </source>
</evidence>
<protein>
    <submittedName>
        <fullName evidence="1">Uncharacterized protein</fullName>
    </submittedName>
</protein>
<evidence type="ECO:0000313" key="2">
    <source>
        <dbReference type="Proteomes" id="UP000250123"/>
    </source>
</evidence>
<reference evidence="2" key="1">
    <citation type="submission" date="2018-06" db="EMBL/GenBank/DDBJ databases">
        <authorList>
            <person name="Cea G.-C."/>
            <person name="William W."/>
        </authorList>
    </citation>
    <scope>NUCLEOTIDE SEQUENCE [LARGE SCALE GENOMIC DNA]</scope>
    <source>
        <strain evidence="2">DB21MT-2</strain>
    </source>
</reference>